<organism evidence="3 4">
    <name type="scientific">Brevibacterium jeotgali</name>
    <dbReference type="NCBI Taxonomy" id="1262550"/>
    <lineage>
        <taxon>Bacteria</taxon>
        <taxon>Bacillati</taxon>
        <taxon>Actinomycetota</taxon>
        <taxon>Actinomycetes</taxon>
        <taxon>Micrococcales</taxon>
        <taxon>Brevibacteriaceae</taxon>
        <taxon>Brevibacterium</taxon>
    </lineage>
</organism>
<dbReference type="InterPro" id="IPR027417">
    <property type="entry name" value="P-loop_NTPase"/>
</dbReference>
<keyword evidence="4" id="KW-1185">Reference proteome</keyword>
<name>A0A2H1L5I3_9MICO</name>
<dbReference type="Pfam" id="PF02492">
    <property type="entry name" value="cobW"/>
    <property type="match status" value="1"/>
</dbReference>
<accession>A0A2H1L5I3</accession>
<dbReference type="GO" id="GO:0005737">
    <property type="term" value="C:cytoplasm"/>
    <property type="evidence" value="ECO:0007669"/>
    <property type="project" value="TreeGrafter"/>
</dbReference>
<dbReference type="AlphaFoldDB" id="A0A2H1L5I3"/>
<dbReference type="PANTHER" id="PTHR13748">
    <property type="entry name" value="COBW-RELATED"/>
    <property type="match status" value="1"/>
</dbReference>
<dbReference type="Proteomes" id="UP000234462">
    <property type="component" value="Unassembled WGS sequence"/>
</dbReference>
<dbReference type="RefSeq" id="WP_101588970.1">
    <property type="nucleotide sequence ID" value="NZ_FXZM01000007.1"/>
</dbReference>
<evidence type="ECO:0000313" key="3">
    <source>
        <dbReference type="EMBL" id="SMY12010.1"/>
    </source>
</evidence>
<dbReference type="Gene3D" id="3.40.50.300">
    <property type="entry name" value="P-loop containing nucleotide triphosphate hydrolases"/>
    <property type="match status" value="1"/>
</dbReference>
<evidence type="ECO:0000259" key="2">
    <source>
        <dbReference type="Pfam" id="PF02492"/>
    </source>
</evidence>
<proteinExistence type="predicted"/>
<evidence type="ECO:0000256" key="1">
    <source>
        <dbReference type="SAM" id="MobiDB-lite"/>
    </source>
</evidence>
<reference evidence="4" key="1">
    <citation type="submission" date="2017-03" db="EMBL/GenBank/DDBJ databases">
        <authorList>
            <person name="Monnet C."/>
        </authorList>
    </citation>
    <scope>NUCLEOTIDE SEQUENCE [LARGE SCALE GENOMIC DNA]</scope>
    <source>
        <strain evidence="4">SJ5-8</strain>
    </source>
</reference>
<feature type="region of interest" description="Disordered" evidence="1">
    <location>
        <begin position="304"/>
        <end position="326"/>
    </location>
</feature>
<dbReference type="PANTHER" id="PTHR13748:SF62">
    <property type="entry name" value="COBW DOMAIN-CONTAINING PROTEIN"/>
    <property type="match status" value="1"/>
</dbReference>
<dbReference type="EMBL" id="FXZM01000007">
    <property type="protein sequence ID" value="SMY12010.1"/>
    <property type="molecule type" value="Genomic_DNA"/>
</dbReference>
<feature type="region of interest" description="Disordered" evidence="1">
    <location>
        <begin position="198"/>
        <end position="218"/>
    </location>
</feature>
<dbReference type="SUPFAM" id="SSF52540">
    <property type="entry name" value="P-loop containing nucleoside triphosphate hydrolases"/>
    <property type="match status" value="1"/>
</dbReference>
<dbReference type="CDD" id="cd03112">
    <property type="entry name" value="CobW-like"/>
    <property type="match status" value="1"/>
</dbReference>
<dbReference type="InterPro" id="IPR003495">
    <property type="entry name" value="CobW/HypB/UreG_nucleotide-bd"/>
</dbReference>
<protein>
    <submittedName>
        <fullName evidence="3">GTPase, G3E family</fullName>
    </submittedName>
</protein>
<gene>
    <name evidence="3" type="ORF">BJEO58_01604</name>
</gene>
<feature type="domain" description="CobW/HypB/UreG nucleotide-binding" evidence="2">
    <location>
        <begin position="4"/>
        <end position="176"/>
    </location>
</feature>
<dbReference type="InterPro" id="IPR051316">
    <property type="entry name" value="Zinc-reg_GTPase_activator"/>
</dbReference>
<evidence type="ECO:0000313" key="4">
    <source>
        <dbReference type="Proteomes" id="UP000234462"/>
    </source>
</evidence>
<dbReference type="OrthoDB" id="9808822at2"/>
<sequence length="326" mass="34198">MPVPLTVIGGYLGSGKTTLINRVLSSPDAGRVAVVVNDFGDVNIDAALVAARGADTLELTNGCICCLVTDDVQRTMSGLAARDDLEHVMCEVSGIGDPSQLGTWRTYPGFRPGPTIVCADALTTPRRARDEYVGDVVRRQLAAADIILVTKGDLAEPAQIEGTQDVCRRINPGADIQVSSSGDPTAVSEAIRRWAAADEDVGARPDEARADPPPHADVHSTETVRLAVGVPAESVTSVLTAHAHLLVRAKGFVQRADGAWLQVHLAGGTATTAPAPARPHAEVVLISAGPQAARSLSTVAQALRTLPADDTSPTRQTDSTRRHPWT</sequence>